<feature type="transmembrane region" description="Helical" evidence="6">
    <location>
        <begin position="325"/>
        <end position="354"/>
    </location>
</feature>
<comment type="subcellular location">
    <subcellularLocation>
        <location evidence="1">Membrane</location>
    </subcellularLocation>
</comment>
<feature type="transmembrane region" description="Helical" evidence="6">
    <location>
        <begin position="288"/>
        <end position="313"/>
    </location>
</feature>
<feature type="compositionally biased region" description="Pro residues" evidence="5">
    <location>
        <begin position="860"/>
        <end position="869"/>
    </location>
</feature>
<protein>
    <submittedName>
        <fullName evidence="7">Uncharacterized protein</fullName>
    </submittedName>
</protein>
<evidence type="ECO:0000256" key="3">
    <source>
        <dbReference type="ARBA" id="ARBA00022989"/>
    </source>
</evidence>
<feature type="transmembrane region" description="Helical" evidence="6">
    <location>
        <begin position="604"/>
        <end position="627"/>
    </location>
</feature>
<evidence type="ECO:0000256" key="5">
    <source>
        <dbReference type="SAM" id="MobiDB-lite"/>
    </source>
</evidence>
<dbReference type="PANTHER" id="PTHR14596:SF72">
    <property type="entry name" value="ZINC FINGER PROTEIN MSN2-RELATED"/>
    <property type="match status" value="1"/>
</dbReference>
<reference evidence="7 8" key="1">
    <citation type="submission" date="2018-11" db="EMBL/GenBank/DDBJ databases">
        <authorList>
            <consortium name="Pathogen Informatics"/>
        </authorList>
    </citation>
    <scope>NUCLEOTIDE SEQUENCE [LARGE SCALE GENOMIC DNA]</scope>
    <source>
        <strain evidence="7 8">Zambia</strain>
    </source>
</reference>
<accession>A0A183MIV1</accession>
<dbReference type="InterPro" id="IPR017452">
    <property type="entry name" value="GPCR_Rhodpsn_7TM"/>
</dbReference>
<evidence type="ECO:0000313" key="8">
    <source>
        <dbReference type="Proteomes" id="UP000277204"/>
    </source>
</evidence>
<gene>
    <name evidence="7" type="ORF">SMRZ_LOCUS15976</name>
</gene>
<name>A0A183MIV1_9TREM</name>
<keyword evidence="2 6" id="KW-0812">Transmembrane</keyword>
<dbReference type="SUPFAM" id="SSF81321">
    <property type="entry name" value="Family A G protein-coupled receptor-like"/>
    <property type="match status" value="1"/>
</dbReference>
<feature type="transmembrane region" description="Helical" evidence="6">
    <location>
        <begin position="993"/>
        <end position="1015"/>
    </location>
</feature>
<evidence type="ECO:0000256" key="6">
    <source>
        <dbReference type="SAM" id="Phobius"/>
    </source>
</evidence>
<dbReference type="Gene3D" id="1.20.1070.10">
    <property type="entry name" value="Rhodopsin 7-helix transmembrane proteins"/>
    <property type="match status" value="1"/>
</dbReference>
<dbReference type="PROSITE" id="PS50262">
    <property type="entry name" value="G_PROTEIN_RECEP_F1_2"/>
    <property type="match status" value="1"/>
</dbReference>
<dbReference type="GO" id="GO:0042594">
    <property type="term" value="P:response to starvation"/>
    <property type="evidence" value="ECO:0007669"/>
    <property type="project" value="TreeGrafter"/>
</dbReference>
<feature type="region of interest" description="Disordered" evidence="5">
    <location>
        <begin position="842"/>
        <end position="890"/>
    </location>
</feature>
<keyword evidence="8" id="KW-1185">Reference proteome</keyword>
<keyword evidence="3 6" id="KW-1133">Transmembrane helix</keyword>
<feature type="region of interest" description="Disordered" evidence="5">
    <location>
        <begin position="759"/>
        <end position="795"/>
    </location>
</feature>
<dbReference type="AlphaFoldDB" id="A0A183MIV1"/>
<feature type="transmembrane region" description="Helical" evidence="6">
    <location>
        <begin position="464"/>
        <end position="489"/>
    </location>
</feature>
<dbReference type="GO" id="GO:0000987">
    <property type="term" value="F:cis-regulatory region sequence-specific DNA binding"/>
    <property type="evidence" value="ECO:0007669"/>
    <property type="project" value="TreeGrafter"/>
</dbReference>
<evidence type="ECO:0000256" key="4">
    <source>
        <dbReference type="ARBA" id="ARBA00023136"/>
    </source>
</evidence>
<dbReference type="Proteomes" id="UP000277204">
    <property type="component" value="Unassembled WGS sequence"/>
</dbReference>
<dbReference type="PANTHER" id="PTHR14596">
    <property type="entry name" value="ZINC FINGER PROTEIN"/>
    <property type="match status" value="1"/>
</dbReference>
<dbReference type="GO" id="GO:0000981">
    <property type="term" value="F:DNA-binding transcription factor activity, RNA polymerase II-specific"/>
    <property type="evidence" value="ECO:0007669"/>
    <property type="project" value="TreeGrafter"/>
</dbReference>
<dbReference type="GO" id="GO:0005634">
    <property type="term" value="C:nucleus"/>
    <property type="evidence" value="ECO:0007669"/>
    <property type="project" value="TreeGrafter"/>
</dbReference>
<organism evidence="7 8">
    <name type="scientific">Schistosoma margrebowiei</name>
    <dbReference type="NCBI Taxonomy" id="48269"/>
    <lineage>
        <taxon>Eukaryota</taxon>
        <taxon>Metazoa</taxon>
        <taxon>Spiralia</taxon>
        <taxon>Lophotrochozoa</taxon>
        <taxon>Platyhelminthes</taxon>
        <taxon>Trematoda</taxon>
        <taxon>Digenea</taxon>
        <taxon>Strigeidida</taxon>
        <taxon>Schistosomatoidea</taxon>
        <taxon>Schistosomatidae</taxon>
        <taxon>Schistosoma</taxon>
    </lineage>
</organism>
<feature type="transmembrane region" description="Helical" evidence="6">
    <location>
        <begin position="952"/>
        <end position="973"/>
    </location>
</feature>
<keyword evidence="4 6" id="KW-0472">Membrane</keyword>
<evidence type="ECO:0000256" key="2">
    <source>
        <dbReference type="ARBA" id="ARBA00022692"/>
    </source>
</evidence>
<dbReference type="STRING" id="48269.A0A183MIV1"/>
<evidence type="ECO:0000313" key="7">
    <source>
        <dbReference type="EMBL" id="VDP19629.1"/>
    </source>
</evidence>
<dbReference type="GO" id="GO:0016020">
    <property type="term" value="C:membrane"/>
    <property type="evidence" value="ECO:0007669"/>
    <property type="project" value="UniProtKB-SubCell"/>
</dbReference>
<feature type="transmembrane region" description="Helical" evidence="6">
    <location>
        <begin position="104"/>
        <end position="130"/>
    </location>
</feature>
<feature type="compositionally biased region" description="Low complexity" evidence="5">
    <location>
        <begin position="842"/>
        <end position="859"/>
    </location>
</feature>
<proteinExistence type="predicted"/>
<sequence>MAGGSRQETLGLGSVLLGTCQQGVSVILRELMLPAGFDPLSPSFTSNMILHNHNQNNLSTIYMIHNDTLLLHNDHLQNESFILDQFNHKSNDQDQDHNNHNEQWYFHFDMFIIIFLGFSSFCANIGLLYLDRRAKPSCTTNNSSFSNNFITINTTNNNTTNNNNNSSTNFPMHNISSNNNNNNLKCSSFNFLYKKWSDKRNSHGSNGLLSNQSSIITIPNETMNKITMPNTIKTIPSSTKRSFSISNPPLNKYPSSISLLKLNHHPYHHGSIHYHTPRSRRQRRYLRGLLGLSISNLSLSICLLSWCICQIIIYNINEQYYILNAWLTIISLINIWTIDIAQTLEIGAILWIALERTLGIHWPSEIQTMNNNNNNTDLSMKCNLIQCKFSLLKNMFKKCTLHNHFNSSSSSSSSSSSPCCCCTRLFLNQSSSSSPASATTSPLATTTTTTTTINKKYREKQKSIIWFLRVILCLLPLILFILASIYSLMNIIQQIKKHKLLYHQQLQYEIQPQHQPQQQQQQPQQQQYQIDIISKLKTTYITHNSSINNDHNNNNSYIQYFNSLVVYNYYIYITNNLFTKKHTFLSLHKIHIKYQTYVYYTKSIIPALIIGQFLAPLAILITTNLLIYQKVSSRDKRFFSRQSSNTSKSSFISGTSISSINSPTQRKLTTTTINFPIPLLRVLESSNQDIRINLDDDNNTTTNNNNDNTSEEYNTLINKPFNDHLETKQSISNLKNQKQNTLLVPFIDINENSFQYSSIKNLSNTTPPPPPSPPPPTTTMTTNSSLYHRNNSSIDNNQKYLFNERRNSTSIIQPMISYNEFYENNSNITLTSKRLLTTTTTNTMNTTHNSCQLTTSTKTSPPPPPPPPSSSSSSSTSTTTTTTTTSPSYRFNESNIKLSTMYTIQKRRKSTNDILNLLFQSRTTDFMHTKSTTDESILIQVLRRQHKRTLRILIILLLIFIICRGPRSFILIIQWLQYYTYYKNQYQSYLYTWLQYTSIFSYSSAILDTILYGFWGNRIYRLYIKHLYTHCALYKCCINQ</sequence>
<feature type="compositionally biased region" description="Polar residues" evidence="5">
    <location>
        <begin position="786"/>
        <end position="795"/>
    </location>
</feature>
<dbReference type="EMBL" id="UZAI01017037">
    <property type="protein sequence ID" value="VDP19629.1"/>
    <property type="molecule type" value="Genomic_DNA"/>
</dbReference>
<feature type="compositionally biased region" description="Low complexity" evidence="5">
    <location>
        <begin position="870"/>
        <end position="888"/>
    </location>
</feature>
<feature type="compositionally biased region" description="Pro residues" evidence="5">
    <location>
        <begin position="766"/>
        <end position="777"/>
    </location>
</feature>
<evidence type="ECO:0000256" key="1">
    <source>
        <dbReference type="ARBA" id="ARBA00004370"/>
    </source>
</evidence>